<comment type="similarity">
    <text evidence="3 10">Belongs to the glycosyl hydrolase 31 family.</text>
</comment>
<dbReference type="CDD" id="cd14752">
    <property type="entry name" value="GH31_N"/>
    <property type="match status" value="1"/>
</dbReference>
<gene>
    <name evidence="15" type="primary">8238561</name>
    <name evidence="14" type="ORF">Phum_PHUM462160</name>
</gene>
<evidence type="ECO:0000256" key="2">
    <source>
        <dbReference type="ARBA" id="ARBA00004833"/>
    </source>
</evidence>
<dbReference type="PANTHER" id="PTHR22762">
    <property type="entry name" value="ALPHA-GLUCOSIDASE"/>
    <property type="match status" value="1"/>
</dbReference>
<feature type="domain" description="Glycoside hydrolase family 31 TIM barrel" evidence="11">
    <location>
        <begin position="166"/>
        <end position="493"/>
    </location>
</feature>
<dbReference type="Proteomes" id="UP000009046">
    <property type="component" value="Unassembled WGS sequence"/>
</dbReference>
<dbReference type="Pfam" id="PF13802">
    <property type="entry name" value="Gal_mutarotas_2"/>
    <property type="match status" value="1"/>
</dbReference>
<dbReference type="EMBL" id="DS235811">
    <property type="protein sequence ID" value="EEB17338.1"/>
    <property type="molecule type" value="Genomic_DNA"/>
</dbReference>
<keyword evidence="5 10" id="KW-0378">Hydrolase</keyword>
<dbReference type="STRING" id="121224.E0VVD2"/>
<dbReference type="Pfam" id="PF21365">
    <property type="entry name" value="Glyco_hydro_31_3rd"/>
    <property type="match status" value="1"/>
</dbReference>
<protein>
    <recommendedName>
        <fullName evidence="9">Glucosidase II subunit alpha</fullName>
    </recommendedName>
</protein>
<dbReference type="PANTHER" id="PTHR22762:SF54">
    <property type="entry name" value="BCDNA.GH04962"/>
    <property type="match status" value="1"/>
</dbReference>
<dbReference type="Gene3D" id="3.20.20.80">
    <property type="entry name" value="Glycosidases"/>
    <property type="match status" value="2"/>
</dbReference>
<dbReference type="FunFam" id="2.60.40.1180:FF:000023">
    <property type="entry name" value="neutral alpha-glucosidase AB isoform X2"/>
    <property type="match status" value="1"/>
</dbReference>
<dbReference type="SUPFAM" id="SSF51445">
    <property type="entry name" value="(Trans)glycosidases"/>
    <property type="match status" value="1"/>
</dbReference>
<keyword evidence="4" id="KW-0732">Signal</keyword>
<evidence type="ECO:0000313" key="15">
    <source>
        <dbReference type="EnsemblMetazoa" id="PHUM462160-PA"/>
    </source>
</evidence>
<dbReference type="SUPFAM" id="SSF51011">
    <property type="entry name" value="Glycosyl hydrolase domain"/>
    <property type="match status" value="1"/>
</dbReference>
<evidence type="ECO:0000256" key="10">
    <source>
        <dbReference type="RuleBase" id="RU361185"/>
    </source>
</evidence>
<dbReference type="FunCoup" id="E0VVD2">
    <property type="interactions" value="1658"/>
</dbReference>
<evidence type="ECO:0000259" key="11">
    <source>
        <dbReference type="Pfam" id="PF01055"/>
    </source>
</evidence>
<keyword evidence="6" id="KW-0256">Endoplasmic reticulum</keyword>
<dbReference type="eggNOG" id="KOG1066">
    <property type="taxonomic scope" value="Eukaryota"/>
</dbReference>
<dbReference type="GO" id="GO:0006491">
    <property type="term" value="P:N-glycan processing"/>
    <property type="evidence" value="ECO:0007669"/>
    <property type="project" value="TreeGrafter"/>
</dbReference>
<evidence type="ECO:0000256" key="1">
    <source>
        <dbReference type="ARBA" id="ARBA00004240"/>
    </source>
</evidence>
<dbReference type="KEGG" id="phu:Phum_PHUM462160"/>
<evidence type="ECO:0000256" key="3">
    <source>
        <dbReference type="ARBA" id="ARBA00007806"/>
    </source>
</evidence>
<dbReference type="PROSITE" id="PS00129">
    <property type="entry name" value="GLYCOSYL_HYDROL_F31_1"/>
    <property type="match status" value="1"/>
</dbReference>
<dbReference type="OMA" id="HWALGYH"/>
<dbReference type="SUPFAM" id="SSF74650">
    <property type="entry name" value="Galactose mutarotase-like"/>
    <property type="match status" value="1"/>
</dbReference>
<dbReference type="FunFam" id="3.20.20.80:FF:000039">
    <property type="entry name" value="Glucosidase, alpha neutral C"/>
    <property type="match status" value="1"/>
</dbReference>
<evidence type="ECO:0000256" key="4">
    <source>
        <dbReference type="ARBA" id="ARBA00022729"/>
    </source>
</evidence>
<dbReference type="VEuPathDB" id="VectorBase:PHUM462160"/>
<dbReference type="EnsemblMetazoa" id="PHUM462160-RA">
    <property type="protein sequence ID" value="PHUM462160-PA"/>
    <property type="gene ID" value="PHUM462160"/>
</dbReference>
<accession>E0VVD2</accession>
<evidence type="ECO:0000256" key="7">
    <source>
        <dbReference type="ARBA" id="ARBA00023180"/>
    </source>
</evidence>
<dbReference type="InterPro" id="IPR013780">
    <property type="entry name" value="Glyco_hydro_b"/>
</dbReference>
<dbReference type="Pfam" id="PF01055">
    <property type="entry name" value="Glyco_hydro_31_2nd"/>
    <property type="match status" value="1"/>
</dbReference>
<dbReference type="InterPro" id="IPR030458">
    <property type="entry name" value="Glyco_hydro_31_AS"/>
</dbReference>
<dbReference type="HOGENOM" id="CLU_000631_7_0_1"/>
<comment type="pathway">
    <text evidence="2">Glycan metabolism; N-glycan metabolism.</text>
</comment>
<name>E0VVD2_PEDHC</name>
<dbReference type="InterPro" id="IPR000322">
    <property type="entry name" value="Glyco_hydro_31_TIM"/>
</dbReference>
<dbReference type="InterPro" id="IPR011013">
    <property type="entry name" value="Gal_mutarotase_sf_dom"/>
</dbReference>
<organism>
    <name type="scientific">Pediculus humanus subsp. corporis</name>
    <name type="common">Body louse</name>
    <dbReference type="NCBI Taxonomy" id="121224"/>
    <lineage>
        <taxon>Eukaryota</taxon>
        <taxon>Metazoa</taxon>
        <taxon>Ecdysozoa</taxon>
        <taxon>Arthropoda</taxon>
        <taxon>Hexapoda</taxon>
        <taxon>Insecta</taxon>
        <taxon>Pterygota</taxon>
        <taxon>Neoptera</taxon>
        <taxon>Paraneoptera</taxon>
        <taxon>Psocodea</taxon>
        <taxon>Troctomorpha</taxon>
        <taxon>Phthiraptera</taxon>
        <taxon>Anoplura</taxon>
        <taxon>Pediculidae</taxon>
        <taxon>Pediculus</taxon>
    </lineage>
</organism>
<dbReference type="Gene3D" id="2.60.40.1760">
    <property type="entry name" value="glycosyl hydrolase (family 31)"/>
    <property type="match status" value="1"/>
</dbReference>
<dbReference type="GO" id="GO:0005783">
    <property type="term" value="C:endoplasmic reticulum"/>
    <property type="evidence" value="ECO:0007669"/>
    <property type="project" value="UniProtKB-SubCell"/>
</dbReference>
<keyword evidence="8 10" id="KW-0326">Glycosidase</keyword>
<reference evidence="15" key="3">
    <citation type="submission" date="2020-05" db="UniProtKB">
        <authorList>
            <consortium name="EnsemblMetazoa"/>
        </authorList>
    </citation>
    <scope>IDENTIFICATION</scope>
    <source>
        <strain evidence="15">USDA</strain>
    </source>
</reference>
<dbReference type="GeneID" id="8238561"/>
<evidence type="ECO:0000256" key="5">
    <source>
        <dbReference type="ARBA" id="ARBA00022801"/>
    </source>
</evidence>
<feature type="domain" description="Glycoside hydrolase family 31 N-terminal" evidence="12">
    <location>
        <begin position="11"/>
        <end position="104"/>
    </location>
</feature>
<reference evidence="14" key="2">
    <citation type="submission" date="2007-04" db="EMBL/GenBank/DDBJ databases">
        <title>The genome of the human body louse.</title>
        <authorList>
            <consortium name="The Human Body Louse Genome Consortium"/>
            <person name="Kirkness E."/>
            <person name="Walenz B."/>
            <person name="Hass B."/>
            <person name="Bruggner R."/>
            <person name="Strausberg R."/>
        </authorList>
    </citation>
    <scope>NUCLEOTIDE SEQUENCE</scope>
    <source>
        <strain evidence="14">USDA</strain>
    </source>
</reference>
<dbReference type="CTD" id="8238561"/>
<dbReference type="FunFam" id="3.20.20.80:FF:000046">
    <property type="entry name" value="Glucosidase alpha, neutral C"/>
    <property type="match status" value="1"/>
</dbReference>
<dbReference type="RefSeq" id="XP_002430076.1">
    <property type="nucleotide sequence ID" value="XM_002430031.1"/>
</dbReference>
<dbReference type="GO" id="GO:0090599">
    <property type="term" value="F:alpha-glucosidase activity"/>
    <property type="evidence" value="ECO:0007669"/>
    <property type="project" value="TreeGrafter"/>
</dbReference>
<keyword evidence="16" id="KW-1185">Reference proteome</keyword>
<dbReference type="AlphaFoldDB" id="E0VVD2"/>
<feature type="domain" description="Glycosyl hydrolase family 31 C-terminal" evidence="13">
    <location>
        <begin position="503"/>
        <end position="589"/>
    </location>
</feature>
<evidence type="ECO:0000259" key="13">
    <source>
        <dbReference type="Pfam" id="PF21365"/>
    </source>
</evidence>
<reference evidence="14" key="1">
    <citation type="submission" date="2007-04" db="EMBL/GenBank/DDBJ databases">
        <title>Annotation of Pediculus humanus corporis strain USDA.</title>
        <authorList>
            <person name="Kirkness E."/>
            <person name="Hannick L."/>
            <person name="Hass B."/>
            <person name="Bruggner R."/>
            <person name="Lawson D."/>
            <person name="Bidwell S."/>
            <person name="Joardar V."/>
            <person name="Caler E."/>
            <person name="Walenz B."/>
            <person name="Inman J."/>
            <person name="Schobel S."/>
            <person name="Galinsky K."/>
            <person name="Amedeo P."/>
            <person name="Strausberg R."/>
        </authorList>
    </citation>
    <scope>NUCLEOTIDE SEQUENCE</scope>
    <source>
        <strain evidence="14">USDA</strain>
    </source>
</reference>
<keyword evidence="7" id="KW-0325">Glycoprotein</keyword>
<evidence type="ECO:0000313" key="14">
    <source>
        <dbReference type="EMBL" id="EEB17338.1"/>
    </source>
</evidence>
<dbReference type="EMBL" id="AAZO01005631">
    <property type="status" value="NOT_ANNOTATED_CDS"/>
    <property type="molecule type" value="Genomic_DNA"/>
</dbReference>
<dbReference type="Gene3D" id="2.60.40.1180">
    <property type="entry name" value="Golgi alpha-mannosidase II"/>
    <property type="match status" value="2"/>
</dbReference>
<evidence type="ECO:0000313" key="16">
    <source>
        <dbReference type="Proteomes" id="UP000009046"/>
    </source>
</evidence>
<evidence type="ECO:0000256" key="6">
    <source>
        <dbReference type="ARBA" id="ARBA00022824"/>
    </source>
</evidence>
<dbReference type="InterPro" id="IPR025887">
    <property type="entry name" value="Glyco_hydro_31_N_dom"/>
</dbReference>
<dbReference type="GO" id="GO:0005975">
    <property type="term" value="P:carbohydrate metabolic process"/>
    <property type="evidence" value="ECO:0007669"/>
    <property type="project" value="InterPro"/>
</dbReference>
<dbReference type="InterPro" id="IPR048395">
    <property type="entry name" value="Glyco_hydro_31_C"/>
</dbReference>
<dbReference type="InParanoid" id="E0VVD2"/>
<dbReference type="GO" id="GO:0030246">
    <property type="term" value="F:carbohydrate binding"/>
    <property type="evidence" value="ECO:0007669"/>
    <property type="project" value="InterPro"/>
</dbReference>
<evidence type="ECO:0000259" key="12">
    <source>
        <dbReference type="Pfam" id="PF13802"/>
    </source>
</evidence>
<evidence type="ECO:0000256" key="8">
    <source>
        <dbReference type="ARBA" id="ARBA00023295"/>
    </source>
</evidence>
<dbReference type="InterPro" id="IPR017853">
    <property type="entry name" value="GH"/>
</dbReference>
<dbReference type="OrthoDB" id="3237269at2759"/>
<proteinExistence type="inferred from homology"/>
<dbReference type="CDD" id="cd06603">
    <property type="entry name" value="GH31_GANC_GANAB_alpha"/>
    <property type="match status" value="1"/>
</dbReference>
<evidence type="ECO:0000256" key="9">
    <source>
        <dbReference type="ARBA" id="ARBA00042895"/>
    </source>
</evidence>
<comment type="subcellular location">
    <subcellularLocation>
        <location evidence="1">Endoplasmic reticulum</location>
    </subcellularLocation>
</comment>
<sequence>MESGAWEENFKSAHDTKPNGPEAVALDFSFPQAVVAYGLPEHADSFALKSSKGSDPYRLYNLDVFEYELNSKMALYAGVPLLFAHGPESTTGVFWLNAAETWIDVMSKGDQNVLSSIVNLVSGSTSKSEIDAHFMSESGIIDVFLLMGPSPDDVLKQYASLTGTSPLPQMFSLAYHQSRWNYNDEEDVRNVVQKFDDYNLPMDAIWLDIEHADNKKYFTWDPVRFANPLEMTKNISDKGRKLVVIVDPHIKRDVGYFLHNDAEANGYYVKNPDGKDYEGWCWPGSSSYLDFLNPAVREYYSNRYLLENYKGSTLDTYIWNDMNEPSVFNGPEITMPKDVIHHGGWEHRHIHNIYGFLHTMSTYEGLLKRSEGKLRPFILTRAGFAGSQRYVSIWTGDNMAEWDHLKATIPMCLSLSISGLVLCGADVGGFFGNPEPELFARWFQAGAFQPFFRAHSHIDTKRREPWSMDQVVTDVIRGALRKRYSYLPFWYTLMYEHENTASSVMRPLWMEFPKEEAVYGIEDEYLLGKSLLVHPVTDKGATSVNVYFPGVNEVWYDSDTYEKFDQNGFVKVPVDLEKIPVFIRGGSIIPKKERIRRASSLMRDDPYTLVVALDAQGKASGKLYIDDEQSFEYREGKFAYLSLEYKNNKLISRNLNDKFEFKSKAWLERVLIVGFNGSSKRAEINHSGNSASLETRLSSNNVLTIRKPGVSMTENWEIKIM</sequence>